<keyword evidence="1" id="KW-0732">Signal</keyword>
<dbReference type="SUPFAM" id="SSF49373">
    <property type="entry name" value="Invasin/intimin cell-adhesion fragments"/>
    <property type="match status" value="1"/>
</dbReference>
<dbReference type="Pfam" id="PF02368">
    <property type="entry name" value="Big_2"/>
    <property type="match status" value="1"/>
</dbReference>
<evidence type="ECO:0000256" key="1">
    <source>
        <dbReference type="SAM" id="SignalP"/>
    </source>
</evidence>
<organism evidence="3 4">
    <name type="scientific">Falsiporphyromonas endometrii</name>
    <dbReference type="NCBI Taxonomy" id="1387297"/>
    <lineage>
        <taxon>Bacteria</taxon>
        <taxon>Pseudomonadati</taxon>
        <taxon>Bacteroidota</taxon>
        <taxon>Bacteroidia</taxon>
        <taxon>Bacteroidales</taxon>
        <taxon>Porphyromonadaceae</taxon>
        <taxon>Falsiporphyromonas</taxon>
    </lineage>
</organism>
<feature type="chain" id="PRO_5045062703" evidence="1">
    <location>
        <begin position="24"/>
        <end position="435"/>
    </location>
</feature>
<feature type="domain" description="BIG2" evidence="2">
    <location>
        <begin position="30"/>
        <end position="106"/>
    </location>
</feature>
<gene>
    <name evidence="3" type="ORF">ACFO3G_00720</name>
</gene>
<dbReference type="InterPro" id="IPR003343">
    <property type="entry name" value="Big_2"/>
</dbReference>
<sequence length="435" mass="46562">MKRFFKYAIAAVAALTLAGFAVSCGSDDDDKNDVEITAPKGTEISVKVGETVTAEVAVRPAGTTLTWASADETKATVKDGAITGVAEGKTTVTATAKGKSVTFNVTVTKKENGGGDNPQTGKVNELPRLIFDNDEAEIKKYEEKVPRTMTQAALPEVGLQDPVPVFANKDLSTVKGVVYGLNNGKFDLILVGCSSSKIVDLLTANGFEAMPLENGSTAYINESIKVAYMKFPKVAQAFQDLGCDEMGAFMNLGESGGQQGSGTPDFVPNDKEFPILSINPGDAVTAHEKAAGRTLTEGLELGFSKPVSAFVGKCEHINVVMYGVSWSTSDNKASLGMLAGANGDRMTVLKPYFDKVLEGWEYYGKNEAQLCGWISKDGWTIVVTDEKGGKDNYAYEHEIQIISNTPAQNAPQALTVRKAQVIKPLKNNFQLVVRR</sequence>
<feature type="signal peptide" evidence="1">
    <location>
        <begin position="1"/>
        <end position="23"/>
    </location>
</feature>
<comment type="caution">
    <text evidence="3">The sequence shown here is derived from an EMBL/GenBank/DDBJ whole genome shotgun (WGS) entry which is preliminary data.</text>
</comment>
<name>A0ABV9K5A9_9PORP</name>
<dbReference type="InterPro" id="IPR008964">
    <property type="entry name" value="Invasin/intimin_cell_adhesion"/>
</dbReference>
<dbReference type="EMBL" id="JBHSGO010000006">
    <property type="protein sequence ID" value="MFC4665158.1"/>
    <property type="molecule type" value="Genomic_DNA"/>
</dbReference>
<evidence type="ECO:0000259" key="2">
    <source>
        <dbReference type="SMART" id="SM00635"/>
    </source>
</evidence>
<reference evidence="4" key="1">
    <citation type="journal article" date="2019" name="Int. J. Syst. Evol. Microbiol.">
        <title>The Global Catalogue of Microorganisms (GCM) 10K type strain sequencing project: providing services to taxonomists for standard genome sequencing and annotation.</title>
        <authorList>
            <consortium name="The Broad Institute Genomics Platform"/>
            <consortium name="The Broad Institute Genome Sequencing Center for Infectious Disease"/>
            <person name="Wu L."/>
            <person name="Ma J."/>
        </authorList>
    </citation>
    <scope>NUCLEOTIDE SEQUENCE [LARGE SCALE GENOMIC DNA]</scope>
    <source>
        <strain evidence="4">CGMCC 4.7357</strain>
    </source>
</reference>
<protein>
    <submittedName>
        <fullName evidence="3">Ig-like domain-containing protein</fullName>
    </submittedName>
</protein>
<dbReference type="Proteomes" id="UP001596020">
    <property type="component" value="Unassembled WGS sequence"/>
</dbReference>
<dbReference type="SMART" id="SM00635">
    <property type="entry name" value="BID_2"/>
    <property type="match status" value="1"/>
</dbReference>
<dbReference type="PROSITE" id="PS51257">
    <property type="entry name" value="PROKAR_LIPOPROTEIN"/>
    <property type="match status" value="1"/>
</dbReference>
<dbReference type="Gene3D" id="2.60.40.1080">
    <property type="match status" value="1"/>
</dbReference>
<keyword evidence="4" id="KW-1185">Reference proteome</keyword>
<evidence type="ECO:0000313" key="3">
    <source>
        <dbReference type="EMBL" id="MFC4665158.1"/>
    </source>
</evidence>
<accession>A0ABV9K5A9</accession>
<proteinExistence type="predicted"/>
<dbReference type="RefSeq" id="WP_380077041.1">
    <property type="nucleotide sequence ID" value="NZ_JBHSGO010000006.1"/>
</dbReference>
<evidence type="ECO:0000313" key="4">
    <source>
        <dbReference type="Proteomes" id="UP001596020"/>
    </source>
</evidence>